<dbReference type="Pfam" id="PF05130">
    <property type="entry name" value="FlgN"/>
    <property type="match status" value="1"/>
</dbReference>
<keyword evidence="4" id="KW-0966">Cell projection</keyword>
<evidence type="ECO:0000256" key="1">
    <source>
        <dbReference type="ARBA" id="ARBA00002397"/>
    </source>
</evidence>
<accession>A0AA51RTX6</accession>
<gene>
    <name evidence="4" type="ORF">Q9312_01620</name>
</gene>
<dbReference type="AlphaFoldDB" id="A0AA51RTX6"/>
<evidence type="ECO:0000256" key="3">
    <source>
        <dbReference type="ARBA" id="ARBA00022795"/>
    </source>
</evidence>
<keyword evidence="5" id="KW-1185">Reference proteome</keyword>
<proteinExistence type="inferred from homology"/>
<evidence type="ECO:0000313" key="5">
    <source>
        <dbReference type="Proteomes" id="UP001239782"/>
    </source>
</evidence>
<dbReference type="RefSeq" id="WP_309202778.1">
    <property type="nucleotide sequence ID" value="NZ_CP133548.1"/>
</dbReference>
<dbReference type="SUPFAM" id="SSF140566">
    <property type="entry name" value="FlgN-like"/>
    <property type="match status" value="1"/>
</dbReference>
<keyword evidence="4" id="KW-0969">Cilium</keyword>
<organism evidence="4 5">
    <name type="scientific">Pleionea litopenaei</name>
    <dbReference type="NCBI Taxonomy" id="3070815"/>
    <lineage>
        <taxon>Bacteria</taxon>
        <taxon>Pseudomonadati</taxon>
        <taxon>Pseudomonadota</taxon>
        <taxon>Gammaproteobacteria</taxon>
        <taxon>Oceanospirillales</taxon>
        <taxon>Pleioneaceae</taxon>
        <taxon>Pleionea</taxon>
    </lineage>
</organism>
<comment type="similarity">
    <text evidence="2">Belongs to the FlgN family.</text>
</comment>
<dbReference type="KEGG" id="plei:Q9312_01620"/>
<keyword evidence="4" id="KW-0282">Flagellum</keyword>
<dbReference type="Proteomes" id="UP001239782">
    <property type="component" value="Chromosome"/>
</dbReference>
<comment type="function">
    <text evidence="1">Required for the efficient initiation of filament assembly.</text>
</comment>
<dbReference type="GO" id="GO:0044780">
    <property type="term" value="P:bacterial-type flagellum assembly"/>
    <property type="evidence" value="ECO:0007669"/>
    <property type="project" value="InterPro"/>
</dbReference>
<dbReference type="InterPro" id="IPR007809">
    <property type="entry name" value="FlgN-like"/>
</dbReference>
<keyword evidence="3" id="KW-1005">Bacterial flagellum biogenesis</keyword>
<dbReference type="InterPro" id="IPR036679">
    <property type="entry name" value="FlgN-like_sf"/>
</dbReference>
<name>A0AA51RTX6_9GAMM</name>
<evidence type="ECO:0000313" key="4">
    <source>
        <dbReference type="EMBL" id="WMS87636.1"/>
    </source>
</evidence>
<sequence length="160" mass="18308">MLEQNVKDYLTTALNHEINLTQKLYELLVNEQACYEKQELASLEGLLKDKASTLDQIEKSATQRLNIFGIKPLMKNHSQLFEQQIGQEDGLKIIWNNLKELMFKCKTQNEINGRIITLSQKSLERTINIFKQSLRPNNLTTYTAKGKAQQTPINISAAKA</sequence>
<protein>
    <submittedName>
        <fullName evidence="4">Flagellar protein FlgN</fullName>
    </submittedName>
</protein>
<reference evidence="4 5" key="1">
    <citation type="submission" date="2023-08" db="EMBL/GenBank/DDBJ databases">
        <title>Pleionea litopenaei sp. nov., isolated from stomach of juvenile Litopenaeus vannamei.</title>
        <authorList>
            <person name="Rho A.M."/>
            <person name="Hwang C.Y."/>
        </authorList>
    </citation>
    <scope>NUCLEOTIDE SEQUENCE [LARGE SCALE GENOMIC DNA]</scope>
    <source>
        <strain evidence="4 5">HL-JVS1</strain>
    </source>
</reference>
<dbReference type="EMBL" id="CP133548">
    <property type="protein sequence ID" value="WMS87636.1"/>
    <property type="molecule type" value="Genomic_DNA"/>
</dbReference>
<dbReference type="Gene3D" id="1.20.58.300">
    <property type="entry name" value="FlgN-like"/>
    <property type="match status" value="1"/>
</dbReference>
<evidence type="ECO:0000256" key="2">
    <source>
        <dbReference type="ARBA" id="ARBA00007703"/>
    </source>
</evidence>